<dbReference type="PANTHER" id="PTHR33231:SF1">
    <property type="entry name" value="30S RIBOSOMAL PROTEIN"/>
    <property type="match status" value="1"/>
</dbReference>
<organism evidence="3 4">
    <name type="scientific">candidate division TA06 bacterium DG_24</name>
    <dbReference type="NCBI Taxonomy" id="1703770"/>
    <lineage>
        <taxon>Bacteria</taxon>
        <taxon>Bacteria division TA06</taxon>
    </lineage>
</organism>
<evidence type="ECO:0000256" key="1">
    <source>
        <dbReference type="ARBA" id="ARBA00022845"/>
    </source>
</evidence>
<dbReference type="Pfam" id="PF02482">
    <property type="entry name" value="Ribosomal_S30AE"/>
    <property type="match status" value="1"/>
</dbReference>
<gene>
    <name evidence="3" type="ORF">AMJ39_02410</name>
</gene>
<evidence type="ECO:0008006" key="5">
    <source>
        <dbReference type="Google" id="ProtNLM"/>
    </source>
</evidence>
<dbReference type="EMBL" id="LIZS01000009">
    <property type="protein sequence ID" value="KPJ53973.1"/>
    <property type="molecule type" value="Genomic_DNA"/>
</dbReference>
<dbReference type="AlphaFoldDB" id="A0A0S7WUW5"/>
<dbReference type="CDD" id="cd00552">
    <property type="entry name" value="RaiA"/>
    <property type="match status" value="1"/>
</dbReference>
<proteinExistence type="predicted"/>
<evidence type="ECO:0000313" key="4">
    <source>
        <dbReference type="Proteomes" id="UP000052008"/>
    </source>
</evidence>
<sequence length="110" mass="13099">MKINITARHFDLTSALKEYIEETLTKLERFSNHLIEAHVILEKEGYRHIAEMVLHVNRSTLMAKEESDDMYMAADRAAEKLEKQIKRYEERLKDERHRAGSRNKETQGRR</sequence>
<dbReference type="Proteomes" id="UP000052008">
    <property type="component" value="Unassembled WGS sequence"/>
</dbReference>
<feature type="region of interest" description="Disordered" evidence="2">
    <location>
        <begin position="88"/>
        <end position="110"/>
    </location>
</feature>
<dbReference type="STRING" id="1703770.AMJ39_02410"/>
<keyword evidence="1" id="KW-0810">Translation regulation</keyword>
<dbReference type="InterPro" id="IPR003489">
    <property type="entry name" value="RHF/RaiA"/>
</dbReference>
<dbReference type="PANTHER" id="PTHR33231">
    <property type="entry name" value="30S RIBOSOMAL PROTEIN"/>
    <property type="match status" value="1"/>
</dbReference>
<accession>A0A0S7WUW5</accession>
<dbReference type="SUPFAM" id="SSF69754">
    <property type="entry name" value="Ribosome binding protein Y (YfiA homologue)"/>
    <property type="match status" value="1"/>
</dbReference>
<dbReference type="GO" id="GO:0022627">
    <property type="term" value="C:cytosolic small ribosomal subunit"/>
    <property type="evidence" value="ECO:0007669"/>
    <property type="project" value="TreeGrafter"/>
</dbReference>
<dbReference type="InterPro" id="IPR036567">
    <property type="entry name" value="RHF-like"/>
</dbReference>
<dbReference type="GO" id="GO:0043024">
    <property type="term" value="F:ribosomal small subunit binding"/>
    <property type="evidence" value="ECO:0007669"/>
    <property type="project" value="TreeGrafter"/>
</dbReference>
<name>A0A0S7WUW5_UNCT6</name>
<comment type="caution">
    <text evidence="3">The sequence shown here is derived from an EMBL/GenBank/DDBJ whole genome shotgun (WGS) entry which is preliminary data.</text>
</comment>
<evidence type="ECO:0000313" key="3">
    <source>
        <dbReference type="EMBL" id="KPJ53973.1"/>
    </source>
</evidence>
<dbReference type="Gene3D" id="3.30.160.100">
    <property type="entry name" value="Ribosome hibernation promotion factor-like"/>
    <property type="match status" value="1"/>
</dbReference>
<protein>
    <recommendedName>
        <fullName evidence="5">Ribosome-associated translation inhibitor RaiA</fullName>
    </recommendedName>
</protein>
<dbReference type="InterPro" id="IPR050574">
    <property type="entry name" value="HPF/YfiA_ribosome-assoc"/>
</dbReference>
<reference evidence="3 4" key="1">
    <citation type="journal article" date="2015" name="Microbiome">
        <title>Genomic resolution of linkages in carbon, nitrogen, and sulfur cycling among widespread estuary sediment bacteria.</title>
        <authorList>
            <person name="Baker B.J."/>
            <person name="Lazar C.S."/>
            <person name="Teske A.P."/>
            <person name="Dick G.J."/>
        </authorList>
    </citation>
    <scope>NUCLEOTIDE SEQUENCE [LARGE SCALE GENOMIC DNA]</scope>
    <source>
        <strain evidence="3">DG_24</strain>
    </source>
</reference>
<evidence type="ECO:0000256" key="2">
    <source>
        <dbReference type="SAM" id="MobiDB-lite"/>
    </source>
</evidence>
<dbReference type="NCBIfam" id="TIGR00741">
    <property type="entry name" value="yfiA"/>
    <property type="match status" value="1"/>
</dbReference>
<dbReference type="GO" id="GO:0045900">
    <property type="term" value="P:negative regulation of translational elongation"/>
    <property type="evidence" value="ECO:0007669"/>
    <property type="project" value="TreeGrafter"/>
</dbReference>